<gene>
    <name evidence="8" type="ORF">TVY486_0101350</name>
</gene>
<dbReference type="SUPFAM" id="SSF56091">
    <property type="entry name" value="DNA ligase/mRNA capping enzyme, catalytic domain"/>
    <property type="match status" value="1"/>
</dbReference>
<protein>
    <recommendedName>
        <fullName evidence="1">RNA ligase (ATP)</fullName>
        <ecNumber evidence="1">6.5.1.3</ecNumber>
    </recommendedName>
</protein>
<dbReference type="EMBL" id="HE573017">
    <property type="protein sequence ID" value="CCC46487.1"/>
    <property type="molecule type" value="Genomic_DNA"/>
</dbReference>
<evidence type="ECO:0000256" key="5">
    <source>
        <dbReference type="ARBA" id="ARBA00034038"/>
    </source>
</evidence>
<dbReference type="Gene3D" id="3.30.470.30">
    <property type="entry name" value="DNA ligase/mRNA capping enzyme"/>
    <property type="match status" value="1"/>
</dbReference>
<evidence type="ECO:0000256" key="4">
    <source>
        <dbReference type="ARBA" id="ARBA00022840"/>
    </source>
</evidence>
<evidence type="ECO:0000256" key="2">
    <source>
        <dbReference type="ARBA" id="ARBA00022598"/>
    </source>
</evidence>
<dbReference type="InterPro" id="IPR041948">
    <property type="entry name" value="Rnl1/2_C_sf"/>
</dbReference>
<sequence>MPCSYFNASDGFPYFFAFKRYTLPNASLAMRRIFVALSLRRSPFLLVEDRGNIFERYTEIENSNERRINALKSCGMFEDEWIATEKVHGANFGIYSIEGEKTIRYAKRSGIMPPSEHFFGYHVLIPQLQQYITSVREMLCDKMQKKLHTVLINGELFGGKYDHPSLPKTRKTVMVAGKQRTISAVQTDSFPQYSPDLHFYAFDIKYKESAESDYISLVFDAATELFQKVPGLLYAKAIIRGPMSKVAAFDVEHFVTTIPPLVGMGNYPLAGNWAEGLVVKHARRGEVGFDPKGVTILKFKCTAFQEISTDRRQGPRVDEMESVRRDSIVRSGVQLPDLASVIQDPVQLEATRHLLDHICENRLKNVLSKIGTEPFEKEVIVPDQLATLLAKDALKDFLKDVDPSVVSVPVLTRKDMVRYLLLESRRLVCTQWKSILKRHSAESEA</sequence>
<dbReference type="AlphaFoldDB" id="G0TRC3"/>
<dbReference type="NCBIfam" id="TIGR02307">
    <property type="entry name" value="RNA_lig_RNL2"/>
    <property type="match status" value="1"/>
</dbReference>
<organism evidence="8">
    <name type="scientific">Trypanosoma vivax (strain Y486)</name>
    <dbReference type="NCBI Taxonomy" id="1055687"/>
    <lineage>
        <taxon>Eukaryota</taxon>
        <taxon>Discoba</taxon>
        <taxon>Euglenozoa</taxon>
        <taxon>Kinetoplastea</taxon>
        <taxon>Metakinetoplastina</taxon>
        <taxon>Trypanosomatida</taxon>
        <taxon>Trypanosomatidae</taxon>
        <taxon>Trypanosoma</taxon>
        <taxon>Duttonella</taxon>
    </lineage>
</organism>
<keyword evidence="4" id="KW-0067">ATP-binding</keyword>
<evidence type="ECO:0000259" key="6">
    <source>
        <dbReference type="Pfam" id="PF09414"/>
    </source>
</evidence>
<feature type="domain" description="RNA ligase" evidence="6">
    <location>
        <begin position="79"/>
        <end position="288"/>
    </location>
</feature>
<evidence type="ECO:0000313" key="8">
    <source>
        <dbReference type="EMBL" id="CCC46487.1"/>
    </source>
</evidence>
<keyword evidence="3" id="KW-0547">Nucleotide-binding</keyword>
<feature type="domain" description="RNA ligase 2 C-terminal" evidence="7">
    <location>
        <begin position="349"/>
        <end position="407"/>
    </location>
</feature>
<dbReference type="Gene3D" id="1.10.10.1810">
    <property type="entry name" value="RNA ligase"/>
    <property type="match status" value="1"/>
</dbReference>
<keyword evidence="2 8" id="KW-0436">Ligase</keyword>
<dbReference type="InterPro" id="IPR040609">
    <property type="entry name" value="Rnl2_C"/>
</dbReference>
<reference evidence="8" key="1">
    <citation type="journal article" date="2012" name="Proc. Natl. Acad. Sci. U.S.A.">
        <title>Antigenic diversity is generated by distinct evolutionary mechanisms in African trypanosome species.</title>
        <authorList>
            <person name="Jackson A.P."/>
            <person name="Berry A."/>
            <person name="Aslett M."/>
            <person name="Allison H.C."/>
            <person name="Burton P."/>
            <person name="Vavrova-Anderson J."/>
            <person name="Brown R."/>
            <person name="Browne H."/>
            <person name="Corton N."/>
            <person name="Hauser H."/>
            <person name="Gamble J."/>
            <person name="Gilderthorp R."/>
            <person name="Marcello L."/>
            <person name="McQuillan J."/>
            <person name="Otto T.D."/>
            <person name="Quail M.A."/>
            <person name="Sanders M.J."/>
            <person name="van Tonder A."/>
            <person name="Ginger M.L."/>
            <person name="Field M.C."/>
            <person name="Barry J.D."/>
            <person name="Hertz-Fowler C."/>
            <person name="Berriman M."/>
        </authorList>
    </citation>
    <scope>NUCLEOTIDE SEQUENCE</scope>
    <source>
        <strain evidence="8">Y486</strain>
    </source>
</reference>
<dbReference type="GO" id="GO:0003972">
    <property type="term" value="F:RNA ligase (ATP) activity"/>
    <property type="evidence" value="ECO:0007669"/>
    <property type="project" value="UniProtKB-EC"/>
</dbReference>
<comment type="catalytic activity">
    <reaction evidence="5">
        <text>ATP + (ribonucleotide)n-3'-hydroxyl + 5'-phospho-(ribonucleotide)m = (ribonucleotide)n+m + AMP + diphosphate.</text>
        <dbReference type="EC" id="6.5.1.3"/>
    </reaction>
</comment>
<dbReference type="InterPro" id="IPR021122">
    <property type="entry name" value="RNA_ligase_dom_REL/Rnl2"/>
</dbReference>
<evidence type="ECO:0000256" key="1">
    <source>
        <dbReference type="ARBA" id="ARBA00012724"/>
    </source>
</evidence>
<dbReference type="InterPro" id="IPR012647">
    <property type="entry name" value="RNA_lig_RNL2"/>
</dbReference>
<dbReference type="EC" id="6.5.1.3" evidence="1"/>
<dbReference type="Pfam" id="PF18043">
    <property type="entry name" value="T4_Rnl2_C"/>
    <property type="match status" value="1"/>
</dbReference>
<dbReference type="Pfam" id="PF09414">
    <property type="entry name" value="RNA_ligase"/>
    <property type="match status" value="1"/>
</dbReference>
<name>G0TRC3_TRYVY</name>
<evidence type="ECO:0000256" key="3">
    <source>
        <dbReference type="ARBA" id="ARBA00022741"/>
    </source>
</evidence>
<evidence type="ECO:0000259" key="7">
    <source>
        <dbReference type="Pfam" id="PF18043"/>
    </source>
</evidence>
<dbReference type="VEuPathDB" id="TriTrypDB:TvY486_0101350"/>
<dbReference type="Gene3D" id="3.30.1490.70">
    <property type="match status" value="1"/>
</dbReference>
<accession>G0TRC3</accession>
<proteinExistence type="predicted"/>
<dbReference type="GO" id="GO:0005524">
    <property type="term" value="F:ATP binding"/>
    <property type="evidence" value="ECO:0007669"/>
    <property type="project" value="UniProtKB-KW"/>
</dbReference>